<gene>
    <name evidence="2" type="ORF">ACFTOW_06290</name>
</gene>
<keyword evidence="3" id="KW-1185">Reference proteome</keyword>
<reference evidence="3" key="1">
    <citation type="journal article" date="2019" name="Int. J. Syst. Evol. Microbiol.">
        <title>The Global Catalogue of Microorganisms (GCM) 10K type strain sequencing project: providing services to taxonomists for standard genome sequencing and annotation.</title>
        <authorList>
            <consortium name="The Broad Institute Genomics Platform"/>
            <consortium name="The Broad Institute Genome Sequencing Center for Infectious Disease"/>
            <person name="Wu L."/>
            <person name="Ma J."/>
        </authorList>
    </citation>
    <scope>NUCLEOTIDE SEQUENCE [LARGE SCALE GENOMIC DNA]</scope>
    <source>
        <strain evidence="3">CGMCC 1.12477</strain>
    </source>
</reference>
<feature type="chain" id="PRO_5047423004" evidence="1">
    <location>
        <begin position="21"/>
        <end position="136"/>
    </location>
</feature>
<sequence>MRMIAALVLAVGLSGGLAQAATAQPPLRDVPQIDNQMLWVALAIEISERCDSIAPRTLRGLNYLWSIRSQASDLGYSDAQIRDYVKSDAEKARIRARGEAYVRNHGLDPAKDADLCQLGRDEIQKSSQIGAFLRAK</sequence>
<evidence type="ECO:0000256" key="1">
    <source>
        <dbReference type="SAM" id="SignalP"/>
    </source>
</evidence>
<keyword evidence="1" id="KW-0732">Signal</keyword>
<dbReference type="Pfam" id="PF17267">
    <property type="entry name" value="DUF5333"/>
    <property type="match status" value="1"/>
</dbReference>
<dbReference type="InterPro" id="IPR020349">
    <property type="entry name" value="Uncharacterised_14.7kDa"/>
</dbReference>
<accession>A0ABW4EDT4</accession>
<dbReference type="EMBL" id="JBHUDD010000043">
    <property type="protein sequence ID" value="MFD1509005.1"/>
    <property type="molecule type" value="Genomic_DNA"/>
</dbReference>
<dbReference type="Proteomes" id="UP001597186">
    <property type="component" value="Unassembled WGS sequence"/>
</dbReference>
<evidence type="ECO:0000313" key="2">
    <source>
        <dbReference type="EMBL" id="MFD1509005.1"/>
    </source>
</evidence>
<dbReference type="RefSeq" id="WP_379914199.1">
    <property type="nucleotide sequence ID" value="NZ_JBHUDD010000043.1"/>
</dbReference>
<name>A0ABW4EDT4_9RHOB</name>
<organism evidence="2 3">
    <name type="scientific">Lacimonas salitolerans</name>
    <dbReference type="NCBI Taxonomy" id="1323750"/>
    <lineage>
        <taxon>Bacteria</taxon>
        <taxon>Pseudomonadati</taxon>
        <taxon>Pseudomonadota</taxon>
        <taxon>Alphaproteobacteria</taxon>
        <taxon>Rhodobacterales</taxon>
        <taxon>Paracoccaceae</taxon>
        <taxon>Lacimonas</taxon>
    </lineage>
</organism>
<protein>
    <submittedName>
        <fullName evidence="2">DUF5333 domain-containing protein</fullName>
    </submittedName>
</protein>
<proteinExistence type="predicted"/>
<evidence type="ECO:0000313" key="3">
    <source>
        <dbReference type="Proteomes" id="UP001597186"/>
    </source>
</evidence>
<feature type="signal peptide" evidence="1">
    <location>
        <begin position="1"/>
        <end position="20"/>
    </location>
</feature>
<comment type="caution">
    <text evidence="2">The sequence shown here is derived from an EMBL/GenBank/DDBJ whole genome shotgun (WGS) entry which is preliminary data.</text>
</comment>